<accession>A0A6J4VRH4</accession>
<comment type="subunit">
    <text evidence="4 11">Homodimer.</text>
</comment>
<comment type="pathway">
    <text evidence="2 11">Amino-acid biosynthesis; L-histidine biosynthesis; L-histidine from 5-phospho-alpha-D-ribose 1-diphosphate: step 7/9.</text>
</comment>
<dbReference type="PANTHER" id="PTHR43643:SF6">
    <property type="entry name" value="HISTIDINOL-PHOSPHATE AMINOTRANSFERASE"/>
    <property type="match status" value="1"/>
</dbReference>
<gene>
    <name evidence="11" type="primary">hisC</name>
    <name evidence="13" type="ORF">AVDCRST_MAG19-4581</name>
</gene>
<feature type="domain" description="Aminotransferase class I/classII large" evidence="12">
    <location>
        <begin position="40"/>
        <end position="360"/>
    </location>
</feature>
<dbReference type="PANTHER" id="PTHR43643">
    <property type="entry name" value="HISTIDINOL-PHOSPHATE AMINOTRANSFERASE 2"/>
    <property type="match status" value="1"/>
</dbReference>
<evidence type="ECO:0000256" key="11">
    <source>
        <dbReference type="HAMAP-Rule" id="MF_01023"/>
    </source>
</evidence>
<comment type="similarity">
    <text evidence="3 11">Belongs to the class-II pyridoxal-phosphate-dependent aminotransferase family. Histidinol-phosphate aminotransferase subfamily.</text>
</comment>
<dbReference type="GO" id="GO:0030170">
    <property type="term" value="F:pyridoxal phosphate binding"/>
    <property type="evidence" value="ECO:0007669"/>
    <property type="project" value="InterPro"/>
</dbReference>
<dbReference type="AlphaFoldDB" id="A0A6J4VRH4"/>
<proteinExistence type="inferred from homology"/>
<dbReference type="InterPro" id="IPR004839">
    <property type="entry name" value="Aminotransferase_I/II_large"/>
</dbReference>
<evidence type="ECO:0000256" key="2">
    <source>
        <dbReference type="ARBA" id="ARBA00005011"/>
    </source>
</evidence>
<evidence type="ECO:0000256" key="1">
    <source>
        <dbReference type="ARBA" id="ARBA00001933"/>
    </source>
</evidence>
<evidence type="ECO:0000256" key="4">
    <source>
        <dbReference type="ARBA" id="ARBA00011738"/>
    </source>
</evidence>
<sequence length="371" mass="38995">MIQVAARGAAFDVEKAVRPVVRAAPVYAREAESPERPARVVRLDWNESPYGPSPKARAALADLDAMHRYPEIDARTLRDALGRYVGAAGERVVVGAGLDDVLNTLAMLLIEPGDRVVISEPTFGLYRPLFALHGAEVVDVPLLPGFALDADGVAAAIDGRTKLAIICNPNNPTGNLFDAATVERAVAGANCLVAIDEAYAEFAGVAHLPLAERYPNVAVLRTMSKFAGLAGMRVGYGVFPEALMPYLLRVMPAFGNVGAGSAAATIASLDDLPYLNANVARIVADRDALANALAELPGVEPLPSATNFLLVRLPVADAAPIVGRLGARGVHVRHFSRPDLGLADCLRVSVGTPEENGIFLSELDTVLGSVA</sequence>
<evidence type="ECO:0000256" key="9">
    <source>
        <dbReference type="ARBA" id="ARBA00023102"/>
    </source>
</evidence>
<keyword evidence="7 11" id="KW-0808">Transferase</keyword>
<dbReference type="InterPro" id="IPR005861">
    <property type="entry name" value="HisP_aminotrans"/>
</dbReference>
<reference evidence="13" key="1">
    <citation type="submission" date="2020-02" db="EMBL/GenBank/DDBJ databases">
        <authorList>
            <person name="Meier V. D."/>
        </authorList>
    </citation>
    <scope>NUCLEOTIDE SEQUENCE</scope>
    <source>
        <strain evidence="13">AVDCRST_MAG19</strain>
    </source>
</reference>
<evidence type="ECO:0000256" key="3">
    <source>
        <dbReference type="ARBA" id="ARBA00007970"/>
    </source>
</evidence>
<organism evidence="13">
    <name type="scientific">uncultured Thermomicrobiales bacterium</name>
    <dbReference type="NCBI Taxonomy" id="1645740"/>
    <lineage>
        <taxon>Bacteria</taxon>
        <taxon>Pseudomonadati</taxon>
        <taxon>Thermomicrobiota</taxon>
        <taxon>Thermomicrobia</taxon>
        <taxon>Thermomicrobiales</taxon>
        <taxon>environmental samples</taxon>
    </lineage>
</organism>
<keyword evidence="9 11" id="KW-0368">Histidine biosynthesis</keyword>
<evidence type="ECO:0000256" key="7">
    <source>
        <dbReference type="ARBA" id="ARBA00022679"/>
    </source>
</evidence>
<keyword evidence="5 11" id="KW-0032">Aminotransferase</keyword>
<dbReference type="HAMAP" id="MF_01023">
    <property type="entry name" value="HisC_aminotrans_2"/>
    <property type="match status" value="1"/>
</dbReference>
<evidence type="ECO:0000313" key="13">
    <source>
        <dbReference type="EMBL" id="CAA9585431.1"/>
    </source>
</evidence>
<dbReference type="GO" id="GO:0000105">
    <property type="term" value="P:L-histidine biosynthetic process"/>
    <property type="evidence" value="ECO:0007669"/>
    <property type="project" value="UniProtKB-UniRule"/>
</dbReference>
<dbReference type="Gene3D" id="3.90.1150.10">
    <property type="entry name" value="Aspartate Aminotransferase, domain 1"/>
    <property type="match status" value="1"/>
</dbReference>
<dbReference type="InterPro" id="IPR015422">
    <property type="entry name" value="PyrdxlP-dep_Trfase_small"/>
</dbReference>
<dbReference type="EMBL" id="CADCWL010000250">
    <property type="protein sequence ID" value="CAA9585431.1"/>
    <property type="molecule type" value="Genomic_DNA"/>
</dbReference>
<feature type="modified residue" description="N6-(pyridoxal phosphate)lysine" evidence="11">
    <location>
        <position position="225"/>
    </location>
</feature>
<evidence type="ECO:0000256" key="10">
    <source>
        <dbReference type="ARBA" id="ARBA00047481"/>
    </source>
</evidence>
<dbReference type="InterPro" id="IPR015424">
    <property type="entry name" value="PyrdxlP-dep_Trfase"/>
</dbReference>
<evidence type="ECO:0000259" key="12">
    <source>
        <dbReference type="Pfam" id="PF00155"/>
    </source>
</evidence>
<dbReference type="NCBIfam" id="TIGR01141">
    <property type="entry name" value="hisC"/>
    <property type="match status" value="1"/>
</dbReference>
<dbReference type="UniPathway" id="UPA00031">
    <property type="reaction ID" value="UER00012"/>
</dbReference>
<evidence type="ECO:0000256" key="5">
    <source>
        <dbReference type="ARBA" id="ARBA00022576"/>
    </source>
</evidence>
<keyword evidence="8 11" id="KW-0663">Pyridoxal phosphate</keyword>
<dbReference type="Pfam" id="PF00155">
    <property type="entry name" value="Aminotran_1_2"/>
    <property type="match status" value="1"/>
</dbReference>
<dbReference type="GO" id="GO:0004400">
    <property type="term" value="F:histidinol-phosphate transaminase activity"/>
    <property type="evidence" value="ECO:0007669"/>
    <property type="project" value="UniProtKB-UniRule"/>
</dbReference>
<name>A0A6J4VRH4_9BACT</name>
<dbReference type="InterPro" id="IPR050106">
    <property type="entry name" value="HistidinolP_aminotransfase"/>
</dbReference>
<evidence type="ECO:0000256" key="6">
    <source>
        <dbReference type="ARBA" id="ARBA00022605"/>
    </source>
</evidence>
<keyword evidence="6 11" id="KW-0028">Amino-acid biosynthesis</keyword>
<comment type="cofactor">
    <cofactor evidence="1 11">
        <name>pyridoxal 5'-phosphate</name>
        <dbReference type="ChEBI" id="CHEBI:597326"/>
    </cofactor>
</comment>
<comment type="catalytic activity">
    <reaction evidence="10 11">
        <text>L-histidinol phosphate + 2-oxoglutarate = 3-(imidazol-4-yl)-2-oxopropyl phosphate + L-glutamate</text>
        <dbReference type="Rhea" id="RHEA:23744"/>
        <dbReference type="ChEBI" id="CHEBI:16810"/>
        <dbReference type="ChEBI" id="CHEBI:29985"/>
        <dbReference type="ChEBI" id="CHEBI:57766"/>
        <dbReference type="ChEBI" id="CHEBI:57980"/>
        <dbReference type="EC" id="2.6.1.9"/>
    </reaction>
</comment>
<evidence type="ECO:0000256" key="8">
    <source>
        <dbReference type="ARBA" id="ARBA00022898"/>
    </source>
</evidence>
<dbReference type="SUPFAM" id="SSF53383">
    <property type="entry name" value="PLP-dependent transferases"/>
    <property type="match status" value="1"/>
</dbReference>
<protein>
    <recommendedName>
        <fullName evidence="11">Histidinol-phosphate aminotransferase</fullName>
        <ecNumber evidence="11">2.6.1.9</ecNumber>
    </recommendedName>
    <alternativeName>
        <fullName evidence="11">Imidazole acetol-phosphate transaminase</fullName>
    </alternativeName>
</protein>
<dbReference type="EC" id="2.6.1.9" evidence="11"/>
<dbReference type="Gene3D" id="3.40.640.10">
    <property type="entry name" value="Type I PLP-dependent aspartate aminotransferase-like (Major domain)"/>
    <property type="match status" value="1"/>
</dbReference>
<dbReference type="CDD" id="cd00609">
    <property type="entry name" value="AAT_like"/>
    <property type="match status" value="1"/>
</dbReference>
<dbReference type="InterPro" id="IPR015421">
    <property type="entry name" value="PyrdxlP-dep_Trfase_major"/>
</dbReference>